<gene>
    <name evidence="7" type="ORF">GWR21_28220</name>
</gene>
<feature type="transmembrane region" description="Helical" evidence="3">
    <location>
        <begin position="6"/>
        <end position="24"/>
    </location>
</feature>
<dbReference type="NCBIfam" id="TIGR01730">
    <property type="entry name" value="RND_mfp"/>
    <property type="match status" value="1"/>
</dbReference>
<keyword evidence="3" id="KW-0812">Transmembrane</keyword>
<dbReference type="Pfam" id="PF25989">
    <property type="entry name" value="YknX_C"/>
    <property type="match status" value="1"/>
</dbReference>
<dbReference type="Gene3D" id="2.40.30.170">
    <property type="match status" value="1"/>
</dbReference>
<dbReference type="PANTHER" id="PTHR30469">
    <property type="entry name" value="MULTIDRUG RESISTANCE PROTEIN MDTA"/>
    <property type="match status" value="1"/>
</dbReference>
<evidence type="ECO:0000256" key="2">
    <source>
        <dbReference type="SAM" id="Coils"/>
    </source>
</evidence>
<dbReference type="InterPro" id="IPR058637">
    <property type="entry name" value="YknX-like_C"/>
</dbReference>
<evidence type="ECO:0000259" key="6">
    <source>
        <dbReference type="Pfam" id="PF25990"/>
    </source>
</evidence>
<keyword evidence="3" id="KW-1133">Transmembrane helix</keyword>
<evidence type="ECO:0000313" key="7">
    <source>
        <dbReference type="EMBL" id="QHS63333.1"/>
    </source>
</evidence>
<feature type="domain" description="Multidrug resistance protein MdtA-like barrel-sandwich hybrid" evidence="4">
    <location>
        <begin position="78"/>
        <end position="196"/>
    </location>
</feature>
<dbReference type="Pfam" id="PF25990">
    <property type="entry name" value="Beta-barrel_YknX"/>
    <property type="match status" value="1"/>
</dbReference>
<keyword evidence="3" id="KW-0472">Membrane</keyword>
<evidence type="ECO:0000256" key="3">
    <source>
        <dbReference type="SAM" id="Phobius"/>
    </source>
</evidence>
<dbReference type="InterPro" id="IPR006143">
    <property type="entry name" value="RND_pump_MFP"/>
</dbReference>
<organism evidence="7 8">
    <name type="scientific">Chitinophaga agri</name>
    <dbReference type="NCBI Taxonomy" id="2703787"/>
    <lineage>
        <taxon>Bacteria</taxon>
        <taxon>Pseudomonadati</taxon>
        <taxon>Bacteroidota</taxon>
        <taxon>Chitinophagia</taxon>
        <taxon>Chitinophagales</taxon>
        <taxon>Chitinophagaceae</taxon>
        <taxon>Chitinophaga</taxon>
    </lineage>
</organism>
<protein>
    <submittedName>
        <fullName evidence="7">Efflux RND transporter periplasmic adaptor subunit</fullName>
    </submittedName>
</protein>
<dbReference type="Gene3D" id="2.40.420.20">
    <property type="match status" value="1"/>
</dbReference>
<dbReference type="RefSeq" id="WP_162335049.1">
    <property type="nucleotide sequence ID" value="NZ_CP048113.1"/>
</dbReference>
<dbReference type="InterPro" id="IPR058625">
    <property type="entry name" value="MdtA-like_BSH"/>
</dbReference>
<evidence type="ECO:0000313" key="8">
    <source>
        <dbReference type="Proteomes" id="UP000476411"/>
    </source>
</evidence>
<reference evidence="7 8" key="1">
    <citation type="submission" date="2020-01" db="EMBL/GenBank/DDBJ databases">
        <title>Complete genome sequence of Chitinophaga sp. H33E-04 isolated from quinoa roots.</title>
        <authorList>
            <person name="Weon H.-Y."/>
            <person name="Lee S.A."/>
        </authorList>
    </citation>
    <scope>NUCLEOTIDE SEQUENCE [LARGE SCALE GENOMIC DNA]</scope>
    <source>
        <strain evidence="7 8">H33E-04</strain>
    </source>
</reference>
<dbReference type="InterPro" id="IPR058636">
    <property type="entry name" value="Beta-barrel_YknX"/>
</dbReference>
<name>A0A6B9ZQL4_9BACT</name>
<accession>A0A6B9ZQL4</accession>
<sequence>MKARYITIIIVIAIVGLIVFKLAANKRKLNEKNTPAPVAAVRIPVKVAKVTEQLFEISILKTGNLAPFKEAKAVAMSGGTLLKVNFELGDKVKQGQVLAVTDTRLAQLELQKAETNVMKLRNDLNVYTELLAGKAATQEKVNEIRQNYENAVNQVQQAKKNVADAAILAPTSGVIASKKVEQGMFVNAGTELASIVNLSRAKVQVNLTEAEVYKVKEGQQVKITTDVYPGKTFNGAISFISPQADDAHNYLVEILIGNEEDALLRSGTFVYVDFSRKTEQQVLVIPRDALTESVKDASVYVLQDSIVRQRTIQTGADVNGMVQVLSGLKAGEQVVTSGQINLKDGSTVSVSK</sequence>
<dbReference type="GO" id="GO:0015562">
    <property type="term" value="F:efflux transmembrane transporter activity"/>
    <property type="evidence" value="ECO:0007669"/>
    <property type="project" value="TreeGrafter"/>
</dbReference>
<dbReference type="Proteomes" id="UP000476411">
    <property type="component" value="Chromosome"/>
</dbReference>
<feature type="domain" description="YknX-like C-terminal permuted SH3-like" evidence="5">
    <location>
        <begin position="282"/>
        <end position="350"/>
    </location>
</feature>
<keyword evidence="2" id="KW-0175">Coiled coil</keyword>
<dbReference type="Pfam" id="PF25917">
    <property type="entry name" value="BSH_RND"/>
    <property type="match status" value="1"/>
</dbReference>
<proteinExistence type="inferred from homology"/>
<dbReference type="EMBL" id="CP048113">
    <property type="protein sequence ID" value="QHS63333.1"/>
    <property type="molecule type" value="Genomic_DNA"/>
</dbReference>
<feature type="coiled-coil region" evidence="2">
    <location>
        <begin position="103"/>
        <end position="168"/>
    </location>
</feature>
<dbReference type="SUPFAM" id="SSF111369">
    <property type="entry name" value="HlyD-like secretion proteins"/>
    <property type="match status" value="1"/>
</dbReference>
<evidence type="ECO:0000259" key="4">
    <source>
        <dbReference type="Pfam" id="PF25917"/>
    </source>
</evidence>
<comment type="similarity">
    <text evidence="1">Belongs to the membrane fusion protein (MFP) (TC 8.A.1) family.</text>
</comment>
<evidence type="ECO:0000259" key="5">
    <source>
        <dbReference type="Pfam" id="PF25989"/>
    </source>
</evidence>
<dbReference type="KEGG" id="chih:GWR21_28220"/>
<dbReference type="Gene3D" id="2.40.50.100">
    <property type="match status" value="2"/>
</dbReference>
<feature type="domain" description="YknX-like beta-barrel" evidence="6">
    <location>
        <begin position="202"/>
        <end position="269"/>
    </location>
</feature>
<keyword evidence="8" id="KW-1185">Reference proteome</keyword>
<evidence type="ECO:0000256" key="1">
    <source>
        <dbReference type="ARBA" id="ARBA00009477"/>
    </source>
</evidence>
<dbReference type="AlphaFoldDB" id="A0A6B9ZQL4"/>
<dbReference type="GO" id="GO:1990281">
    <property type="term" value="C:efflux pump complex"/>
    <property type="evidence" value="ECO:0007669"/>
    <property type="project" value="TreeGrafter"/>
</dbReference>